<keyword evidence="2" id="KW-1185">Reference proteome</keyword>
<dbReference type="Proteomes" id="UP000308836">
    <property type="component" value="Unassembled WGS sequence"/>
</dbReference>
<evidence type="ECO:0000313" key="2">
    <source>
        <dbReference type="Proteomes" id="UP000308836"/>
    </source>
</evidence>
<reference evidence="1" key="1">
    <citation type="submission" date="2019-04" db="EMBL/GenBank/DDBJ databases">
        <title>Microbes associate with the intestines of laboratory mice.</title>
        <authorList>
            <person name="Navarre W."/>
            <person name="Wong E."/>
            <person name="Huang K."/>
            <person name="Tropini C."/>
            <person name="Ng K."/>
            <person name="Yu B."/>
        </authorList>
    </citation>
    <scope>NUCLEOTIDE SEQUENCE</scope>
    <source>
        <strain evidence="1">NM09_H32</strain>
    </source>
</reference>
<comment type="caution">
    <text evidence="1">The sequence shown here is derived from an EMBL/GenBank/DDBJ whole genome shotgun (WGS) entry which is preliminary data.</text>
</comment>
<sequence length="312" mass="36449">MELVSVLIPVYNVEKYLSHCLDSVLNQTYPRIEIILINDGSSDSSGQICDQYAKAHDNVFVYSYPNAGISTTRNRALDHAHGAYWMFVDSDDFIHPDMIRKMMETMHHEEADIVLCGYRMDYFKFIPLLRKVAPKQTMSNVEALQKLISNKGVNNYPWAKLFKAETFDGVRFPNHLAGFEDTRTIFKTFLNAKKIAAIPDRFYHYVQRRGSLTNHMDLDTVYNMRKAYHDQADDLKKALPNVSFDSMINYYNTDMVIIYTLIFIVKKADHPTFEPDEIDWSKLSPFLKFAYGTWLEIACLKYGWKRKEIPWQ</sequence>
<dbReference type="EMBL" id="SRYG01000038">
    <property type="protein sequence ID" value="TGY64582.1"/>
    <property type="molecule type" value="Genomic_DNA"/>
</dbReference>
<organism evidence="1 2">
    <name type="scientific">Dubosiella muris</name>
    <dbReference type="NCBI Taxonomy" id="3038133"/>
    <lineage>
        <taxon>Bacteria</taxon>
        <taxon>Bacillati</taxon>
        <taxon>Bacillota</taxon>
        <taxon>Erysipelotrichia</taxon>
        <taxon>Erysipelotrichales</taxon>
        <taxon>Erysipelotrichaceae</taxon>
        <taxon>Dubosiella</taxon>
    </lineage>
</organism>
<protein>
    <submittedName>
        <fullName evidence="1">Glycosyltransferase family 2 protein</fullName>
    </submittedName>
</protein>
<name>A0AC61R4I3_9FIRM</name>
<evidence type="ECO:0000313" key="1">
    <source>
        <dbReference type="EMBL" id="TGY64582.1"/>
    </source>
</evidence>
<gene>
    <name evidence="1" type="ORF">E5336_11840</name>
</gene>
<accession>A0AC61R4I3</accession>
<proteinExistence type="predicted"/>